<evidence type="ECO:0000313" key="2">
    <source>
        <dbReference type="EMBL" id="MBW4755826.1"/>
    </source>
</evidence>
<gene>
    <name evidence="2" type="ORF">KZO77_12490</name>
</gene>
<accession>A0ABS6YAY5</accession>
<feature type="compositionally biased region" description="Polar residues" evidence="1">
    <location>
        <begin position="58"/>
        <end position="67"/>
    </location>
</feature>
<proteinExistence type="predicted"/>
<keyword evidence="3" id="KW-1185">Reference proteome</keyword>
<organism evidence="2 3">
    <name type="scientific">Prevotella melaninogenica</name>
    <dbReference type="NCBI Taxonomy" id="28132"/>
    <lineage>
        <taxon>Bacteria</taxon>
        <taxon>Pseudomonadati</taxon>
        <taxon>Bacteroidota</taxon>
        <taxon>Bacteroidia</taxon>
        <taxon>Bacteroidales</taxon>
        <taxon>Prevotellaceae</taxon>
        <taxon>Prevotella</taxon>
    </lineage>
</organism>
<evidence type="ECO:0000313" key="3">
    <source>
        <dbReference type="Proteomes" id="UP000812077"/>
    </source>
</evidence>
<sequence>MKTKERETYLAPVCLIAQMSETTYLMETSFPSQHKKANKASGPAASAKSTDLWDEENNGSTSSSWED</sequence>
<name>A0ABS6YAY5_9BACT</name>
<evidence type="ECO:0000256" key="1">
    <source>
        <dbReference type="SAM" id="MobiDB-lite"/>
    </source>
</evidence>
<dbReference type="Proteomes" id="UP000812077">
    <property type="component" value="Unassembled WGS sequence"/>
</dbReference>
<dbReference type="EMBL" id="JAHXCP010000035">
    <property type="protein sequence ID" value="MBW4755826.1"/>
    <property type="molecule type" value="Genomic_DNA"/>
</dbReference>
<reference evidence="2 3" key="1">
    <citation type="submission" date="2021-07" db="EMBL/GenBank/DDBJ databases">
        <title>Genomic diversity and antimicrobial resistance of Prevotella spp. isolated from chronic lung disease airways.</title>
        <authorList>
            <person name="Webb K.A."/>
            <person name="Olagoke O.S."/>
            <person name="Baird T."/>
            <person name="Neill J."/>
            <person name="Pham A."/>
            <person name="Wells T.J."/>
            <person name="Ramsay K.A."/>
            <person name="Bell S.C."/>
            <person name="Sarovich D.S."/>
            <person name="Price E.P."/>
        </authorList>
    </citation>
    <scope>NUCLEOTIDE SEQUENCE [LARGE SCALE GENOMIC DNA]</scope>
    <source>
        <strain evidence="2 3">SCHI0027.S.6</strain>
    </source>
</reference>
<comment type="caution">
    <text evidence="2">The sequence shown here is derived from an EMBL/GenBank/DDBJ whole genome shotgun (WGS) entry which is preliminary data.</text>
</comment>
<dbReference type="RefSeq" id="WP_219434197.1">
    <property type="nucleotide sequence ID" value="NZ_JAHXCP010000035.1"/>
</dbReference>
<feature type="region of interest" description="Disordered" evidence="1">
    <location>
        <begin position="29"/>
        <end position="67"/>
    </location>
</feature>
<protein>
    <submittedName>
        <fullName evidence="2">Uncharacterized protein</fullName>
    </submittedName>
</protein>